<dbReference type="AlphaFoldDB" id="A0A8J8P642"/>
<keyword evidence="1" id="KW-0472">Membrane</keyword>
<organism evidence="2 3">
    <name type="scientific">Halteria grandinella</name>
    <dbReference type="NCBI Taxonomy" id="5974"/>
    <lineage>
        <taxon>Eukaryota</taxon>
        <taxon>Sar</taxon>
        <taxon>Alveolata</taxon>
        <taxon>Ciliophora</taxon>
        <taxon>Intramacronucleata</taxon>
        <taxon>Spirotrichea</taxon>
        <taxon>Stichotrichia</taxon>
        <taxon>Sporadotrichida</taxon>
        <taxon>Halteriidae</taxon>
        <taxon>Halteria</taxon>
    </lineage>
</organism>
<accession>A0A8J8P642</accession>
<dbReference type="Proteomes" id="UP000785679">
    <property type="component" value="Unassembled WGS sequence"/>
</dbReference>
<comment type="caution">
    <text evidence="2">The sequence shown here is derived from an EMBL/GenBank/DDBJ whole genome shotgun (WGS) entry which is preliminary data.</text>
</comment>
<protein>
    <submittedName>
        <fullName evidence="2">Uncharacterized protein</fullName>
    </submittedName>
</protein>
<reference evidence="2" key="1">
    <citation type="submission" date="2019-06" db="EMBL/GenBank/DDBJ databases">
        <authorList>
            <person name="Zheng W."/>
        </authorList>
    </citation>
    <scope>NUCLEOTIDE SEQUENCE</scope>
    <source>
        <strain evidence="2">QDHG01</strain>
    </source>
</reference>
<evidence type="ECO:0000256" key="1">
    <source>
        <dbReference type="SAM" id="Phobius"/>
    </source>
</evidence>
<name>A0A8J8P642_HALGN</name>
<evidence type="ECO:0000313" key="3">
    <source>
        <dbReference type="Proteomes" id="UP000785679"/>
    </source>
</evidence>
<keyword evidence="3" id="KW-1185">Reference proteome</keyword>
<sequence>MILSFLSISIPGLVQIIQSIFLQFIYFDLLQTEGWLSPLFFSEYLTENEDDPSSEEEDGPLNLFFEANGFGSMRLINNLGSTFVYLVGFIGMHILLAGMRVCKCKRQQLDKLPKEMQDVESKRVFREQGIQRRVNSVLNLIVHTFADVWHDQFL</sequence>
<keyword evidence="1" id="KW-1133">Transmembrane helix</keyword>
<proteinExistence type="predicted"/>
<keyword evidence="1" id="KW-0812">Transmembrane</keyword>
<dbReference type="EMBL" id="RRYP01000840">
    <property type="protein sequence ID" value="TNV86775.1"/>
    <property type="molecule type" value="Genomic_DNA"/>
</dbReference>
<evidence type="ECO:0000313" key="2">
    <source>
        <dbReference type="EMBL" id="TNV86775.1"/>
    </source>
</evidence>
<gene>
    <name evidence="2" type="ORF">FGO68_gene10447</name>
</gene>
<feature type="transmembrane region" description="Helical" evidence="1">
    <location>
        <begin position="83"/>
        <end position="102"/>
    </location>
</feature>
<feature type="transmembrane region" description="Helical" evidence="1">
    <location>
        <begin position="5"/>
        <end position="27"/>
    </location>
</feature>